<protein>
    <submittedName>
        <fullName evidence="2">Uncharacterized protein</fullName>
    </submittedName>
</protein>
<gene>
    <name evidence="2" type="ORF">PYX00_000105</name>
</gene>
<sequence length="92" mass="10670">MIVRLCRRMHLAAVISVLRVIYTPGKLDRHGERSGMPTPLISGEIHENGQEYIRRYGKEVMRDMLGMAGREGRALRCNPRKVKRRAPERKRS</sequence>
<feature type="compositionally biased region" description="Basic residues" evidence="1">
    <location>
        <begin position="78"/>
        <end position="92"/>
    </location>
</feature>
<accession>A0AAW2I8Y5</accession>
<evidence type="ECO:0000256" key="1">
    <source>
        <dbReference type="SAM" id="MobiDB-lite"/>
    </source>
</evidence>
<proteinExistence type="predicted"/>
<dbReference type="EMBL" id="JARGDH010000001">
    <property type="protein sequence ID" value="KAL0278228.1"/>
    <property type="molecule type" value="Genomic_DNA"/>
</dbReference>
<reference evidence="2" key="1">
    <citation type="journal article" date="2024" name="Gigascience">
        <title>Chromosome-level genome of the poultry shaft louse Menopon gallinae provides insight into the host-switching and adaptive evolution of parasitic lice.</title>
        <authorList>
            <person name="Xu Y."/>
            <person name="Ma L."/>
            <person name="Liu S."/>
            <person name="Liang Y."/>
            <person name="Liu Q."/>
            <person name="He Z."/>
            <person name="Tian L."/>
            <person name="Duan Y."/>
            <person name="Cai W."/>
            <person name="Li H."/>
            <person name="Song F."/>
        </authorList>
    </citation>
    <scope>NUCLEOTIDE SEQUENCE</scope>
    <source>
        <strain evidence="2">Cailab_2023a</strain>
    </source>
</reference>
<dbReference type="AlphaFoldDB" id="A0AAW2I8Y5"/>
<name>A0AAW2I8Y5_9NEOP</name>
<organism evidence="2">
    <name type="scientific">Menopon gallinae</name>
    <name type="common">poultry shaft louse</name>
    <dbReference type="NCBI Taxonomy" id="328185"/>
    <lineage>
        <taxon>Eukaryota</taxon>
        <taxon>Metazoa</taxon>
        <taxon>Ecdysozoa</taxon>
        <taxon>Arthropoda</taxon>
        <taxon>Hexapoda</taxon>
        <taxon>Insecta</taxon>
        <taxon>Pterygota</taxon>
        <taxon>Neoptera</taxon>
        <taxon>Paraneoptera</taxon>
        <taxon>Psocodea</taxon>
        <taxon>Troctomorpha</taxon>
        <taxon>Phthiraptera</taxon>
        <taxon>Amblycera</taxon>
        <taxon>Menoponidae</taxon>
        <taxon>Menopon</taxon>
    </lineage>
</organism>
<feature type="region of interest" description="Disordered" evidence="1">
    <location>
        <begin position="73"/>
        <end position="92"/>
    </location>
</feature>
<evidence type="ECO:0000313" key="2">
    <source>
        <dbReference type="EMBL" id="KAL0278228.1"/>
    </source>
</evidence>
<comment type="caution">
    <text evidence="2">The sequence shown here is derived from an EMBL/GenBank/DDBJ whole genome shotgun (WGS) entry which is preliminary data.</text>
</comment>